<dbReference type="Pfam" id="PF11495">
    <property type="entry name" value="Regulator_TrmB"/>
    <property type="match status" value="1"/>
</dbReference>
<feature type="domain" description="Transcription regulator TrmB C-terminal" evidence="3">
    <location>
        <begin position="113"/>
        <end position="344"/>
    </location>
</feature>
<keyword evidence="5" id="KW-1185">Reference proteome</keyword>
<dbReference type="GeneID" id="99246078"/>
<dbReference type="SUPFAM" id="SSF46785">
    <property type="entry name" value="Winged helix' DNA-binding domain"/>
    <property type="match status" value="1"/>
</dbReference>
<dbReference type="KEGG" id="hra:EI982_08110"/>
<evidence type="ECO:0000313" key="5">
    <source>
        <dbReference type="Proteomes" id="UP000428325"/>
    </source>
</evidence>
<dbReference type="InterPro" id="IPR051797">
    <property type="entry name" value="TrmB-like"/>
</dbReference>
<dbReference type="SUPFAM" id="SSF159071">
    <property type="entry name" value="TrmB C-terminal domain-like"/>
    <property type="match status" value="1"/>
</dbReference>
<evidence type="ECO:0000313" key="4">
    <source>
        <dbReference type="EMBL" id="QGX94763.1"/>
    </source>
</evidence>
<feature type="domain" description="Transcription regulator TrmB N-terminal" evidence="2">
    <location>
        <begin position="17"/>
        <end position="80"/>
    </location>
</feature>
<dbReference type="PANTHER" id="PTHR34293">
    <property type="entry name" value="HTH-TYPE TRANSCRIPTIONAL REGULATOR TRMBL2"/>
    <property type="match status" value="1"/>
</dbReference>
<evidence type="ECO:0000256" key="1">
    <source>
        <dbReference type="ARBA" id="ARBA00007287"/>
    </source>
</evidence>
<accession>A0A6B9FFT7</accession>
<dbReference type="InterPro" id="IPR002831">
    <property type="entry name" value="Tscrpt_reg_TrmB_N"/>
</dbReference>
<comment type="similarity">
    <text evidence="1">Belongs to the transcriptional regulator TrmB family.</text>
</comment>
<dbReference type="InterPro" id="IPR021586">
    <property type="entry name" value="Tscrpt_reg_TrmB_C"/>
</dbReference>
<dbReference type="CDD" id="cd09124">
    <property type="entry name" value="PLDc_like_TrmB_middle"/>
    <property type="match status" value="1"/>
</dbReference>
<reference evidence="4 5" key="1">
    <citation type="submission" date="2018-12" db="EMBL/GenBank/DDBJ databases">
        <title>Complete genome sequence of Haloplanus rallus MBLA0036.</title>
        <authorList>
            <person name="Nam Y.-d."/>
            <person name="Kang J."/>
            <person name="Chung W.-H."/>
            <person name="Park Y.S."/>
        </authorList>
    </citation>
    <scope>NUCLEOTIDE SEQUENCE [LARGE SCALE GENOMIC DNA]</scope>
    <source>
        <strain evidence="4 5">MBLA0036</strain>
    </source>
</reference>
<proteinExistence type="inferred from homology"/>
<evidence type="ECO:0000259" key="3">
    <source>
        <dbReference type="Pfam" id="PF11495"/>
    </source>
</evidence>
<dbReference type="AlphaFoldDB" id="A0A6B9FFT7"/>
<sequence length="350" mass="37958">MTDDDLRRTLAAVGETFDLGEYEIEAYVTVLEHGQLTAAEVAERTDIPQPRVYDTVRSLADHGFVEVHESRPMRIVAVDPTEAFDDVRTTLADLVEALERRYTAPSRGTEAASLVKSRPTILRYLEDVITAAEYELLVSLTPDLFSRFEDALAERRAEGVAVDLLLSPAAEVPGADAYDYTDVASSVRARRGVTTPVAAVADGEYSIYTAREAVGSGPAGYGVVFNRSELGSLVSGFLNTVVWGSATTLVERTDDRPSPRRYASLRRCVNDLGDRNGPHHVTVRGRDVETGEPRTVEGRIVDVAGDRSRMTASLTVRTDDGDVAVGGQAAAFEDVEATELVVARDEPPGR</sequence>
<dbReference type="RefSeq" id="WP_157689201.1">
    <property type="nucleotide sequence ID" value="NZ_CP034345.1"/>
</dbReference>
<dbReference type="Gene3D" id="1.10.10.10">
    <property type="entry name" value="Winged helix-like DNA-binding domain superfamily/Winged helix DNA-binding domain"/>
    <property type="match status" value="1"/>
</dbReference>
<dbReference type="OrthoDB" id="30795at2157"/>
<dbReference type="InterPro" id="IPR036390">
    <property type="entry name" value="WH_DNA-bd_sf"/>
</dbReference>
<evidence type="ECO:0000259" key="2">
    <source>
        <dbReference type="Pfam" id="PF01978"/>
    </source>
</evidence>
<dbReference type="PANTHER" id="PTHR34293:SF1">
    <property type="entry name" value="HTH-TYPE TRANSCRIPTIONAL REGULATOR TRMBL2"/>
    <property type="match status" value="1"/>
</dbReference>
<name>A0A6B9FFT7_9EURY</name>
<protein>
    <submittedName>
        <fullName evidence="4">TrmB family transcriptional regulator</fullName>
    </submittedName>
</protein>
<organism evidence="4 5">
    <name type="scientific">Haloplanus rallus</name>
    <dbReference type="NCBI Taxonomy" id="1816183"/>
    <lineage>
        <taxon>Archaea</taxon>
        <taxon>Methanobacteriati</taxon>
        <taxon>Methanobacteriota</taxon>
        <taxon>Stenosarchaea group</taxon>
        <taxon>Halobacteria</taxon>
        <taxon>Halobacteriales</taxon>
        <taxon>Haloferacaceae</taxon>
        <taxon>Haloplanus</taxon>
    </lineage>
</organism>
<dbReference type="InterPro" id="IPR011991">
    <property type="entry name" value="ArsR-like_HTH"/>
</dbReference>
<dbReference type="InterPro" id="IPR036388">
    <property type="entry name" value="WH-like_DNA-bd_sf"/>
</dbReference>
<dbReference type="CDD" id="cd00090">
    <property type="entry name" value="HTH_ARSR"/>
    <property type="match status" value="1"/>
</dbReference>
<dbReference type="Gene3D" id="2.30.30.690">
    <property type="match status" value="1"/>
</dbReference>
<dbReference type="Pfam" id="PF01978">
    <property type="entry name" value="TrmB"/>
    <property type="match status" value="1"/>
</dbReference>
<dbReference type="EMBL" id="CP034345">
    <property type="protein sequence ID" value="QGX94763.1"/>
    <property type="molecule type" value="Genomic_DNA"/>
</dbReference>
<dbReference type="Proteomes" id="UP000428325">
    <property type="component" value="Chromosome"/>
</dbReference>
<gene>
    <name evidence="4" type="ORF">EI982_08110</name>
</gene>
<dbReference type="NCBIfam" id="NF047392">
    <property type="entry name" value="TransRegTrmBHalo"/>
    <property type="match status" value="1"/>
</dbReference>